<proteinExistence type="predicted"/>
<evidence type="ECO:0000313" key="2">
    <source>
        <dbReference type="Proteomes" id="UP001590951"/>
    </source>
</evidence>
<protein>
    <submittedName>
        <fullName evidence="1">Uncharacterized protein</fullName>
    </submittedName>
</protein>
<comment type="caution">
    <text evidence="1">The sequence shown here is derived from an EMBL/GenBank/DDBJ whole genome shotgun (WGS) entry which is preliminary data.</text>
</comment>
<keyword evidence="2" id="KW-1185">Reference proteome</keyword>
<sequence length="127" mass="14552">MTLSYDNETFSDYEAQIAYALKLYVKPSDIYTLSDETISHIIGFMRGGLGSRPVRCHTLLSTLPQSLHAPHRAMHEAVINNEARWQPRAREAYRTWMDGCSKIVQRLNEEQIISPYLEAATRSTVHN</sequence>
<dbReference type="EMBL" id="JBHFEH010000013">
    <property type="protein sequence ID" value="KAL2054945.1"/>
    <property type="molecule type" value="Genomic_DNA"/>
</dbReference>
<evidence type="ECO:0000313" key="1">
    <source>
        <dbReference type="EMBL" id="KAL2054945.1"/>
    </source>
</evidence>
<dbReference type="Proteomes" id="UP001590951">
    <property type="component" value="Unassembled WGS sequence"/>
</dbReference>
<name>A0ABR4BBA9_9LECA</name>
<accession>A0ABR4BBA9</accession>
<reference evidence="1 2" key="1">
    <citation type="submission" date="2024-09" db="EMBL/GenBank/DDBJ databases">
        <title>Rethinking Asexuality: The Enigmatic Case of Functional Sexual Genes in Lepraria (Stereocaulaceae).</title>
        <authorList>
            <person name="Doellman M."/>
            <person name="Sun Y."/>
            <person name="Barcenas-Pena A."/>
            <person name="Lumbsch H.T."/>
            <person name="Grewe F."/>
        </authorList>
    </citation>
    <scope>NUCLEOTIDE SEQUENCE [LARGE SCALE GENOMIC DNA]</scope>
    <source>
        <strain evidence="1 2">Grewe 0041</strain>
    </source>
</reference>
<gene>
    <name evidence="1" type="ORF">ABVK25_004767</name>
</gene>
<organism evidence="1 2">
    <name type="scientific">Lepraria finkii</name>
    <dbReference type="NCBI Taxonomy" id="1340010"/>
    <lineage>
        <taxon>Eukaryota</taxon>
        <taxon>Fungi</taxon>
        <taxon>Dikarya</taxon>
        <taxon>Ascomycota</taxon>
        <taxon>Pezizomycotina</taxon>
        <taxon>Lecanoromycetes</taxon>
        <taxon>OSLEUM clade</taxon>
        <taxon>Lecanoromycetidae</taxon>
        <taxon>Lecanorales</taxon>
        <taxon>Lecanorineae</taxon>
        <taxon>Stereocaulaceae</taxon>
        <taxon>Lepraria</taxon>
    </lineage>
</organism>